<dbReference type="PANTHER" id="PTHR43581">
    <property type="entry name" value="ATP/GTP PHOSPHATASE"/>
    <property type="match status" value="1"/>
</dbReference>
<dbReference type="RefSeq" id="WP_188728567.1">
    <property type="nucleotide sequence ID" value="NZ_BMIT01000006.1"/>
</dbReference>
<sequence length="482" mass="54285">MTRENLEVGGVKAEGLKSINILLGRNGAGKSRFLRAIDQGAQTDYYHIRYISPERAGVFKRDGNVMTRMESDPNWIGRVRRMNQAENFKAASANLLREVETAYLRKLQDNPEIRFDQTKNFRTERLDSINRLLSNLTICQEGSNFVFRNLDGEEVQPDQISSGESESVSLAVEMMYFFDNLKEEKFNLLLLDEPDVHLHPDLQARLATFLINLVEGLEQETRENVAVILATHSTPLICALSQSDHTSIGTKDFNINDVLFYEISGQLKKIAPFFGHPLSLSLSQDVMLILEGEDDERVWQQASRSSQGRIKVFPVIASSVNQQSELENFTADLIDSLYDEPKAFSLRDGDGVSGPLNNIRSVIRYRLQCYAIENLLLTDQCLSVLGKTWEEFKVSATSWLEENDQHRDTQKIQELIDSPDRLVNTKIKAIRQLICSICGSGKPWEVVVGQALGTLDTSSLPNGDFDIPKFMGLDATTTLLGQ</sequence>
<gene>
    <name evidence="2" type="ORF">GCM10008027_19420</name>
</gene>
<comment type="caution">
    <text evidence="2">The sequence shown here is derived from an EMBL/GenBank/DDBJ whole genome shotgun (WGS) entry which is preliminary data.</text>
</comment>
<name>A0ABQ1TIE3_9GAMM</name>
<accession>A0ABQ1TIE3</accession>
<dbReference type="Pfam" id="PF13175">
    <property type="entry name" value="AAA_15"/>
    <property type="match status" value="1"/>
</dbReference>
<proteinExistence type="predicted"/>
<dbReference type="SUPFAM" id="SSF52540">
    <property type="entry name" value="P-loop containing nucleoside triphosphate hydrolases"/>
    <property type="match status" value="1"/>
</dbReference>
<dbReference type="Gene3D" id="3.40.50.300">
    <property type="entry name" value="P-loop containing nucleotide triphosphate hydrolases"/>
    <property type="match status" value="1"/>
</dbReference>
<organism evidence="2 3">
    <name type="scientific">Pseudoalteromonas gelatinilytica</name>
    <dbReference type="NCBI Taxonomy" id="1703256"/>
    <lineage>
        <taxon>Bacteria</taxon>
        <taxon>Pseudomonadati</taxon>
        <taxon>Pseudomonadota</taxon>
        <taxon>Gammaproteobacteria</taxon>
        <taxon>Alteromonadales</taxon>
        <taxon>Pseudoalteromonadaceae</taxon>
        <taxon>Pseudoalteromonas</taxon>
    </lineage>
</organism>
<evidence type="ECO:0000313" key="2">
    <source>
        <dbReference type="EMBL" id="GGE94591.1"/>
    </source>
</evidence>
<dbReference type="PANTHER" id="PTHR43581:SF4">
    <property type="entry name" value="ATP_GTP PHOSPHATASE"/>
    <property type="match status" value="1"/>
</dbReference>
<dbReference type="EMBL" id="BMIT01000006">
    <property type="protein sequence ID" value="GGE94591.1"/>
    <property type="molecule type" value="Genomic_DNA"/>
</dbReference>
<keyword evidence="3" id="KW-1185">Reference proteome</keyword>
<dbReference type="InterPro" id="IPR041685">
    <property type="entry name" value="AAA_GajA/Old/RecF-like"/>
</dbReference>
<feature type="domain" description="Endonuclease GajA/Old nuclease/RecF-like AAA" evidence="1">
    <location>
        <begin position="78"/>
        <end position="236"/>
    </location>
</feature>
<evidence type="ECO:0000313" key="3">
    <source>
        <dbReference type="Proteomes" id="UP000638462"/>
    </source>
</evidence>
<dbReference type="InterPro" id="IPR027417">
    <property type="entry name" value="P-loop_NTPase"/>
</dbReference>
<dbReference type="Proteomes" id="UP000638462">
    <property type="component" value="Unassembled WGS sequence"/>
</dbReference>
<dbReference type="CDD" id="cd00267">
    <property type="entry name" value="ABC_ATPase"/>
    <property type="match status" value="1"/>
</dbReference>
<protein>
    <recommendedName>
        <fullName evidence="1">Endonuclease GajA/Old nuclease/RecF-like AAA domain-containing protein</fullName>
    </recommendedName>
</protein>
<dbReference type="InterPro" id="IPR051396">
    <property type="entry name" value="Bact_Antivir_Def_Nuclease"/>
</dbReference>
<evidence type="ECO:0000259" key="1">
    <source>
        <dbReference type="Pfam" id="PF13175"/>
    </source>
</evidence>
<reference evidence="3" key="1">
    <citation type="journal article" date="2019" name="Int. J. Syst. Evol. Microbiol.">
        <title>The Global Catalogue of Microorganisms (GCM) 10K type strain sequencing project: providing services to taxonomists for standard genome sequencing and annotation.</title>
        <authorList>
            <consortium name="The Broad Institute Genomics Platform"/>
            <consortium name="The Broad Institute Genome Sequencing Center for Infectious Disease"/>
            <person name="Wu L."/>
            <person name="Ma J."/>
        </authorList>
    </citation>
    <scope>NUCLEOTIDE SEQUENCE [LARGE SCALE GENOMIC DNA]</scope>
    <source>
        <strain evidence="3">CGMCC 1.15394</strain>
    </source>
</reference>